<protein>
    <submittedName>
        <fullName evidence="2">Uncharacterized protein</fullName>
    </submittedName>
</protein>
<feature type="transmembrane region" description="Helical" evidence="1">
    <location>
        <begin position="389"/>
        <end position="410"/>
    </location>
</feature>
<dbReference type="Proteomes" id="UP000649739">
    <property type="component" value="Unassembled WGS sequence"/>
</dbReference>
<dbReference type="AlphaFoldDB" id="A0A8J3B7U1"/>
<reference evidence="2" key="2">
    <citation type="submission" date="2020-09" db="EMBL/GenBank/DDBJ databases">
        <authorList>
            <person name="Sun Q."/>
            <person name="Ohkuma M."/>
        </authorList>
    </citation>
    <scope>NUCLEOTIDE SEQUENCE</scope>
    <source>
        <strain evidence="2">JCM 3090</strain>
    </source>
</reference>
<sequence length="412" mass="45059">MSTDTDRPRVLLTFLWAIAAPPDELAALVADGVAAGALDPLGAAADSDWAVVDGFLRFVAEPPQRYRLRDTLTIAVGGRRHECAFLLTSFAAHGVITLLASVPDVGDPDRAWPDLVDPAIAVLQSFQGRAARAGGGAVTARYRGAEHACVHLAVTRLVADLAGDRFPDGLPLNRRAWCAELRDHRGRRAVGVAAQDPRPLYGLGYADEGWRFVAPDAARQALDSGWGSRDFFHIYALPSSIVCLNGKHPDYAAGQDRFTTRYFGAVEPYFSLDTPVAGLDHGGLLALERVMVRVALTYQWLERAQAAIGRGRSRRRDLRDRRLLRSSLDEALQLISTALMPEIDNLERLLAHRSGADRLVARLDRLAEAMDQETQYLYSKDMSGYVTRLTWLTIALTVATVILGVVQVLVTV</sequence>
<keyword evidence="1" id="KW-1133">Transmembrane helix</keyword>
<accession>A0A8J3B7U1</accession>
<keyword evidence="3" id="KW-1185">Reference proteome</keyword>
<evidence type="ECO:0000256" key="1">
    <source>
        <dbReference type="SAM" id="Phobius"/>
    </source>
</evidence>
<name>A0A8J3B7U1_9ACTN</name>
<organism evidence="2 3">
    <name type="scientific">Pilimelia anulata</name>
    <dbReference type="NCBI Taxonomy" id="53371"/>
    <lineage>
        <taxon>Bacteria</taxon>
        <taxon>Bacillati</taxon>
        <taxon>Actinomycetota</taxon>
        <taxon>Actinomycetes</taxon>
        <taxon>Micromonosporales</taxon>
        <taxon>Micromonosporaceae</taxon>
        <taxon>Pilimelia</taxon>
    </lineage>
</organism>
<dbReference type="EMBL" id="BMQB01000001">
    <property type="protein sequence ID" value="GGJ80145.1"/>
    <property type="molecule type" value="Genomic_DNA"/>
</dbReference>
<gene>
    <name evidence="2" type="ORF">GCM10010123_07530</name>
</gene>
<evidence type="ECO:0000313" key="3">
    <source>
        <dbReference type="Proteomes" id="UP000649739"/>
    </source>
</evidence>
<comment type="caution">
    <text evidence="2">The sequence shown here is derived from an EMBL/GenBank/DDBJ whole genome shotgun (WGS) entry which is preliminary data.</text>
</comment>
<evidence type="ECO:0000313" key="2">
    <source>
        <dbReference type="EMBL" id="GGJ80145.1"/>
    </source>
</evidence>
<proteinExistence type="predicted"/>
<keyword evidence="1" id="KW-0812">Transmembrane</keyword>
<reference evidence="2" key="1">
    <citation type="journal article" date="2014" name="Int. J. Syst. Evol. Microbiol.">
        <title>Complete genome sequence of Corynebacterium casei LMG S-19264T (=DSM 44701T), isolated from a smear-ripened cheese.</title>
        <authorList>
            <consortium name="US DOE Joint Genome Institute (JGI-PGF)"/>
            <person name="Walter F."/>
            <person name="Albersmeier A."/>
            <person name="Kalinowski J."/>
            <person name="Ruckert C."/>
        </authorList>
    </citation>
    <scope>NUCLEOTIDE SEQUENCE</scope>
    <source>
        <strain evidence="2">JCM 3090</strain>
    </source>
</reference>
<keyword evidence="1" id="KW-0472">Membrane</keyword>
<dbReference type="RefSeq" id="WP_189168555.1">
    <property type="nucleotide sequence ID" value="NZ_BMQB01000001.1"/>
</dbReference>